<evidence type="ECO:0000256" key="1">
    <source>
        <dbReference type="SAM" id="MobiDB-lite"/>
    </source>
</evidence>
<keyword evidence="4" id="KW-1185">Reference proteome</keyword>
<feature type="region of interest" description="Disordered" evidence="1">
    <location>
        <begin position="56"/>
        <end position="75"/>
    </location>
</feature>
<evidence type="ECO:0000256" key="2">
    <source>
        <dbReference type="SAM" id="Phobius"/>
    </source>
</evidence>
<keyword evidence="2" id="KW-1133">Transmembrane helix</keyword>
<dbReference type="STRING" id="1765967.BW247_01555"/>
<reference evidence="3 4" key="1">
    <citation type="submission" date="2017-01" db="EMBL/GenBank/DDBJ databases">
        <title>Draft sequence of Acidihalobacter ferrooxidans strain DSM 14175 (strain V8).</title>
        <authorList>
            <person name="Khaleque H.N."/>
            <person name="Ramsay J.P."/>
            <person name="Murphy R.J.T."/>
            <person name="Kaksonen A.H."/>
            <person name="Boxall N.J."/>
            <person name="Watkin E.L.J."/>
        </authorList>
    </citation>
    <scope>NUCLEOTIDE SEQUENCE [LARGE SCALE GENOMIC DNA]</scope>
    <source>
        <strain evidence="3 4">V8</strain>
    </source>
</reference>
<keyword evidence="2" id="KW-0472">Membrane</keyword>
<protein>
    <submittedName>
        <fullName evidence="3">Uncharacterized protein</fullName>
    </submittedName>
</protein>
<accession>A0A1P8UDP5</accession>
<dbReference type="Proteomes" id="UP000243807">
    <property type="component" value="Chromosome"/>
</dbReference>
<feature type="transmembrane region" description="Helical" evidence="2">
    <location>
        <begin position="16"/>
        <end position="38"/>
    </location>
</feature>
<evidence type="ECO:0000313" key="4">
    <source>
        <dbReference type="Proteomes" id="UP000243807"/>
    </source>
</evidence>
<dbReference type="AlphaFoldDB" id="A0A1P8UDP5"/>
<gene>
    <name evidence="3" type="ORF">BW247_01555</name>
</gene>
<dbReference type="EMBL" id="CP019434">
    <property type="protein sequence ID" value="APZ41943.1"/>
    <property type="molecule type" value="Genomic_DNA"/>
</dbReference>
<proteinExistence type="predicted"/>
<sequence>MLFYIPTGKGFPGLPSWFWTAGYIAWPWFVYMLFAFWFKRTSQRVDREHVLTADHPSKGWRAPYVGSDKSDQQDK</sequence>
<name>A0A1P8UDP5_9GAMM</name>
<keyword evidence="2" id="KW-0812">Transmembrane</keyword>
<dbReference type="KEGG" id="afy:BW247_01555"/>
<evidence type="ECO:0000313" key="3">
    <source>
        <dbReference type="EMBL" id="APZ41943.1"/>
    </source>
</evidence>
<dbReference type="RefSeq" id="WP_076835290.1">
    <property type="nucleotide sequence ID" value="NZ_CP019434.1"/>
</dbReference>
<organism evidence="3 4">
    <name type="scientific">Acidihalobacter ferrooxydans</name>
    <dbReference type="NCBI Taxonomy" id="1765967"/>
    <lineage>
        <taxon>Bacteria</taxon>
        <taxon>Pseudomonadati</taxon>
        <taxon>Pseudomonadota</taxon>
        <taxon>Gammaproteobacteria</taxon>
        <taxon>Chromatiales</taxon>
        <taxon>Ectothiorhodospiraceae</taxon>
        <taxon>Acidihalobacter</taxon>
    </lineage>
</organism>